<keyword evidence="3" id="KW-1185">Reference proteome</keyword>
<accession>A0A9N9N3I5</accession>
<evidence type="ECO:0000313" key="3">
    <source>
        <dbReference type="Proteomes" id="UP000789831"/>
    </source>
</evidence>
<organism evidence="2 3">
    <name type="scientific">Ambispora gerdemannii</name>
    <dbReference type="NCBI Taxonomy" id="144530"/>
    <lineage>
        <taxon>Eukaryota</taxon>
        <taxon>Fungi</taxon>
        <taxon>Fungi incertae sedis</taxon>
        <taxon>Mucoromycota</taxon>
        <taxon>Glomeromycotina</taxon>
        <taxon>Glomeromycetes</taxon>
        <taxon>Archaeosporales</taxon>
        <taxon>Ambisporaceae</taxon>
        <taxon>Ambispora</taxon>
    </lineage>
</organism>
<protein>
    <submittedName>
        <fullName evidence="2">5439_t:CDS:1</fullName>
    </submittedName>
</protein>
<feature type="region of interest" description="Disordered" evidence="1">
    <location>
        <begin position="28"/>
        <end position="70"/>
    </location>
</feature>
<evidence type="ECO:0000256" key="1">
    <source>
        <dbReference type="SAM" id="MobiDB-lite"/>
    </source>
</evidence>
<comment type="caution">
    <text evidence="2">The sequence shown here is derived from an EMBL/GenBank/DDBJ whole genome shotgun (WGS) entry which is preliminary data.</text>
</comment>
<dbReference type="AlphaFoldDB" id="A0A9N9N3I5"/>
<sequence>MDNKNYDNTLEELKSLKETLNARRKRFKKYEQNSSSKPAERKLQTTLAPHSDKEISLLTPNQSRESKEPDLSSYEKLLLEYLTQGFRIPLSLPIDSYEILK</sequence>
<name>A0A9N9N3I5_9GLOM</name>
<gene>
    <name evidence="2" type="ORF">AGERDE_LOCUS13413</name>
</gene>
<reference evidence="2" key="1">
    <citation type="submission" date="2021-06" db="EMBL/GenBank/DDBJ databases">
        <authorList>
            <person name="Kallberg Y."/>
            <person name="Tangrot J."/>
            <person name="Rosling A."/>
        </authorList>
    </citation>
    <scope>NUCLEOTIDE SEQUENCE</scope>
    <source>
        <strain evidence="2">MT106</strain>
    </source>
</reference>
<feature type="non-terminal residue" evidence="2">
    <location>
        <position position="101"/>
    </location>
</feature>
<dbReference type="Proteomes" id="UP000789831">
    <property type="component" value="Unassembled WGS sequence"/>
</dbReference>
<proteinExistence type="predicted"/>
<evidence type="ECO:0000313" key="2">
    <source>
        <dbReference type="EMBL" id="CAG8699015.1"/>
    </source>
</evidence>
<dbReference type="EMBL" id="CAJVPL010017512">
    <property type="protein sequence ID" value="CAG8699015.1"/>
    <property type="molecule type" value="Genomic_DNA"/>
</dbReference>